<name>A0ABP8W7H0_9MICO</name>
<dbReference type="RefSeq" id="WP_345376829.1">
    <property type="nucleotide sequence ID" value="NZ_BAABLM010000009.1"/>
</dbReference>
<accession>A0ABP8W7H0</accession>
<proteinExistence type="inferred from homology"/>
<dbReference type="PANTHER" id="PTHR42760">
    <property type="entry name" value="SHORT-CHAIN DEHYDROGENASES/REDUCTASES FAMILY MEMBER"/>
    <property type="match status" value="1"/>
</dbReference>
<dbReference type="PRINTS" id="PR00080">
    <property type="entry name" value="SDRFAMILY"/>
</dbReference>
<comment type="caution">
    <text evidence="3">The sequence shown here is derived from an EMBL/GenBank/DDBJ whole genome shotgun (WGS) entry which is preliminary data.</text>
</comment>
<dbReference type="InterPro" id="IPR036291">
    <property type="entry name" value="NAD(P)-bd_dom_sf"/>
</dbReference>
<dbReference type="Gene3D" id="3.40.50.720">
    <property type="entry name" value="NAD(P)-binding Rossmann-like Domain"/>
    <property type="match status" value="1"/>
</dbReference>
<dbReference type="SUPFAM" id="SSF51735">
    <property type="entry name" value="NAD(P)-binding Rossmann-fold domains"/>
    <property type="match status" value="1"/>
</dbReference>
<evidence type="ECO:0000313" key="4">
    <source>
        <dbReference type="Proteomes" id="UP001501295"/>
    </source>
</evidence>
<dbReference type="Pfam" id="PF13561">
    <property type="entry name" value="adh_short_C2"/>
    <property type="match status" value="1"/>
</dbReference>
<evidence type="ECO:0000256" key="1">
    <source>
        <dbReference type="ARBA" id="ARBA00006484"/>
    </source>
</evidence>
<dbReference type="EMBL" id="BAABLM010000009">
    <property type="protein sequence ID" value="GAA4683094.1"/>
    <property type="molecule type" value="Genomic_DNA"/>
</dbReference>
<keyword evidence="4" id="KW-1185">Reference proteome</keyword>
<dbReference type="Proteomes" id="UP001501295">
    <property type="component" value="Unassembled WGS sequence"/>
</dbReference>
<gene>
    <name evidence="3" type="ORF">GCM10025780_30950</name>
</gene>
<sequence length="256" mass="26539">MSERLEGKVALISGTGGGLGRAAALAFAREGALVVGSGRSQENADETVRLVEAAGYTMKSLAPVDLSTPEGAQEWVASAVEAFGGIDLLYNNASAPRFVPFPVMSVEDYNYTIHNELDIVWHCTQAVWPHLVSRGGGAILNVASQAGLIGSRDLPQAAHSATKGAVLALTRQLAAEGAASHIRVNTLTPGLIASPPIAEIMSSSPNPLESMAEKTFVRRAGEPNDVVGAAIFLLSDEAGYITGSNLVVDGGMTVMV</sequence>
<dbReference type="PRINTS" id="PR00081">
    <property type="entry name" value="GDHRDH"/>
</dbReference>
<reference evidence="4" key="1">
    <citation type="journal article" date="2019" name="Int. J. Syst. Evol. Microbiol.">
        <title>The Global Catalogue of Microorganisms (GCM) 10K type strain sequencing project: providing services to taxonomists for standard genome sequencing and annotation.</title>
        <authorList>
            <consortium name="The Broad Institute Genomics Platform"/>
            <consortium name="The Broad Institute Genome Sequencing Center for Infectious Disease"/>
            <person name="Wu L."/>
            <person name="Ma J."/>
        </authorList>
    </citation>
    <scope>NUCLEOTIDE SEQUENCE [LARGE SCALE GENOMIC DNA]</scope>
    <source>
        <strain evidence="4">JCM 18956</strain>
    </source>
</reference>
<dbReference type="InterPro" id="IPR002347">
    <property type="entry name" value="SDR_fam"/>
</dbReference>
<keyword evidence="2" id="KW-0560">Oxidoreductase</keyword>
<comment type="similarity">
    <text evidence="1">Belongs to the short-chain dehydrogenases/reductases (SDR) family.</text>
</comment>
<organism evidence="3 4">
    <name type="scientific">Frondihabitans cladoniiphilus</name>
    <dbReference type="NCBI Taxonomy" id="715785"/>
    <lineage>
        <taxon>Bacteria</taxon>
        <taxon>Bacillati</taxon>
        <taxon>Actinomycetota</taxon>
        <taxon>Actinomycetes</taxon>
        <taxon>Micrococcales</taxon>
        <taxon>Microbacteriaceae</taxon>
        <taxon>Frondihabitans</taxon>
    </lineage>
</organism>
<evidence type="ECO:0000256" key="2">
    <source>
        <dbReference type="ARBA" id="ARBA00023002"/>
    </source>
</evidence>
<protein>
    <submittedName>
        <fullName evidence="3">SDR family oxidoreductase</fullName>
    </submittedName>
</protein>
<dbReference type="PANTHER" id="PTHR42760:SF115">
    <property type="entry name" value="3-OXOACYL-[ACYL-CARRIER-PROTEIN] REDUCTASE FABG"/>
    <property type="match status" value="1"/>
</dbReference>
<evidence type="ECO:0000313" key="3">
    <source>
        <dbReference type="EMBL" id="GAA4683094.1"/>
    </source>
</evidence>